<dbReference type="InterPro" id="IPR041507">
    <property type="entry name" value="UCH_C"/>
</dbReference>
<dbReference type="PANTHER" id="PTHR10589">
    <property type="entry name" value="UBIQUITIN CARBOXYL-TERMINAL HYDROLASE"/>
    <property type="match status" value="1"/>
</dbReference>
<reference evidence="15 16" key="1">
    <citation type="journal article" date="2019" name="Sci. Rep.">
        <title>Comparative genomics of chytrid fungi reveal insights into the obligate biotrophic and pathogenic lifestyle of Synchytrium endobioticum.</title>
        <authorList>
            <person name="van de Vossenberg B.T.L.H."/>
            <person name="Warris S."/>
            <person name="Nguyen H.D.T."/>
            <person name="van Gent-Pelzer M.P.E."/>
            <person name="Joly D.L."/>
            <person name="van de Geest H.C."/>
            <person name="Bonants P.J.M."/>
            <person name="Smith D.S."/>
            <person name="Levesque C.A."/>
            <person name="van der Lee T.A.J."/>
        </authorList>
    </citation>
    <scope>NUCLEOTIDE SEQUENCE [LARGE SCALE GENOMIC DNA]</scope>
    <source>
        <strain evidence="15 16">JEL517</strain>
    </source>
</reference>
<evidence type="ECO:0000256" key="11">
    <source>
        <dbReference type="PIRSR" id="PIRSR038120-2"/>
    </source>
</evidence>
<evidence type="ECO:0000256" key="2">
    <source>
        <dbReference type="ARBA" id="ARBA00004123"/>
    </source>
</evidence>
<keyword evidence="8" id="KW-0539">Nucleus</keyword>
<dbReference type="AlphaFoldDB" id="A0A507C7G1"/>
<dbReference type="STRING" id="1806994.A0A507C7G1"/>
<evidence type="ECO:0000259" key="14">
    <source>
        <dbReference type="PROSITE" id="PS52048"/>
    </source>
</evidence>
<keyword evidence="16" id="KW-1185">Reference proteome</keyword>
<evidence type="ECO:0000256" key="5">
    <source>
        <dbReference type="ARBA" id="ARBA00022786"/>
    </source>
</evidence>
<dbReference type="GO" id="GO:0016579">
    <property type="term" value="P:protein deubiquitination"/>
    <property type="evidence" value="ECO:0007669"/>
    <property type="project" value="InterPro"/>
</dbReference>
<dbReference type="PRINTS" id="PR00707">
    <property type="entry name" value="UBCTHYDRLASE"/>
</dbReference>
<proteinExistence type="inferred from homology"/>
<keyword evidence="5 9" id="KW-0833">Ubl conjugation pathway</keyword>
<dbReference type="OrthoDB" id="1924260at2759"/>
<dbReference type="FunFam" id="3.40.532.10:FF:000003">
    <property type="entry name" value="Ubiquitin carboxyl-terminal hydrolase"/>
    <property type="match status" value="1"/>
</dbReference>
<dbReference type="InterPro" id="IPR001578">
    <property type="entry name" value="Peptidase_C12_UCH"/>
</dbReference>
<comment type="caution">
    <text evidence="15">The sequence shown here is derived from an EMBL/GenBank/DDBJ whole genome shotgun (WGS) entry which is preliminary data.</text>
</comment>
<evidence type="ECO:0000256" key="1">
    <source>
        <dbReference type="ARBA" id="ARBA00000707"/>
    </source>
</evidence>
<keyword evidence="6 9" id="KW-0378">Hydrolase</keyword>
<dbReference type="Proteomes" id="UP000319731">
    <property type="component" value="Unassembled WGS sequence"/>
</dbReference>
<dbReference type="Pfam" id="PF01088">
    <property type="entry name" value="Peptidase_C12"/>
    <property type="match status" value="1"/>
</dbReference>
<organism evidence="15 16">
    <name type="scientific">Synchytrium microbalum</name>
    <dbReference type="NCBI Taxonomy" id="1806994"/>
    <lineage>
        <taxon>Eukaryota</taxon>
        <taxon>Fungi</taxon>
        <taxon>Fungi incertae sedis</taxon>
        <taxon>Chytridiomycota</taxon>
        <taxon>Chytridiomycota incertae sedis</taxon>
        <taxon>Chytridiomycetes</taxon>
        <taxon>Synchytriales</taxon>
        <taxon>Synchytriaceae</taxon>
        <taxon>Synchytrium</taxon>
    </lineage>
</organism>
<feature type="active site" description="Nucleophile" evidence="10 12">
    <location>
        <position position="83"/>
    </location>
</feature>
<dbReference type="CDD" id="cd09617">
    <property type="entry name" value="Peptidase_C12_UCH37_BAP1"/>
    <property type="match status" value="1"/>
</dbReference>
<feature type="domain" description="UCH catalytic" evidence="14">
    <location>
        <begin position="8"/>
        <end position="220"/>
    </location>
</feature>
<evidence type="ECO:0000256" key="9">
    <source>
        <dbReference type="PIRNR" id="PIRNR038120"/>
    </source>
</evidence>
<protein>
    <recommendedName>
        <fullName evidence="9 13">Ubiquitin carboxyl-terminal hydrolase</fullName>
        <ecNumber evidence="9 13">3.4.19.12</ecNumber>
    </recommendedName>
</protein>
<dbReference type="PROSITE" id="PS52048">
    <property type="entry name" value="UCH_DOMAIN"/>
    <property type="match status" value="1"/>
</dbReference>
<evidence type="ECO:0000256" key="12">
    <source>
        <dbReference type="PROSITE-ProRule" id="PRU01393"/>
    </source>
</evidence>
<evidence type="ECO:0000256" key="4">
    <source>
        <dbReference type="ARBA" id="ARBA00022670"/>
    </source>
</evidence>
<feature type="site" description="Transition state stabilizer" evidence="12">
    <location>
        <position position="77"/>
    </location>
</feature>
<dbReference type="RefSeq" id="XP_031026015.1">
    <property type="nucleotide sequence ID" value="XM_031167991.1"/>
</dbReference>
<dbReference type="InterPro" id="IPR036959">
    <property type="entry name" value="Peptidase_C12_UCH_sf"/>
</dbReference>
<evidence type="ECO:0000256" key="3">
    <source>
        <dbReference type="ARBA" id="ARBA00009326"/>
    </source>
</evidence>
<name>A0A507C7G1_9FUNG</name>
<feature type="active site" description="Proton donor" evidence="10 12">
    <location>
        <position position="159"/>
    </location>
</feature>
<comment type="catalytic activity">
    <reaction evidence="1 9 12 13">
        <text>Thiol-dependent hydrolysis of ester, thioester, amide, peptide and isopeptide bonds formed by the C-terminal Gly of ubiquitin (a 76-residue protein attached to proteins as an intracellular targeting signal).</text>
        <dbReference type="EC" id="3.4.19.12"/>
    </reaction>
</comment>
<dbReference type="SUPFAM" id="SSF54001">
    <property type="entry name" value="Cysteine proteinases"/>
    <property type="match status" value="1"/>
</dbReference>
<keyword evidence="4 9" id="KW-0645">Protease</keyword>
<keyword evidence="7 9" id="KW-0788">Thiol protease</keyword>
<dbReference type="EC" id="3.4.19.12" evidence="9 13"/>
<dbReference type="PIRSF" id="PIRSF038120">
    <property type="entry name" value="Ubiquitinyl_hydrolase_UCH37"/>
    <property type="match status" value="1"/>
</dbReference>
<dbReference type="Gene3D" id="3.40.532.10">
    <property type="entry name" value="Peptidase C12, ubiquitin carboxyl-terminal hydrolase"/>
    <property type="match status" value="1"/>
</dbReference>
<feature type="site" description="Important for enzyme activity" evidence="11 12">
    <location>
        <position position="174"/>
    </location>
</feature>
<dbReference type="Gene3D" id="1.20.58.860">
    <property type="match status" value="1"/>
</dbReference>
<evidence type="ECO:0000256" key="6">
    <source>
        <dbReference type="ARBA" id="ARBA00022801"/>
    </source>
</evidence>
<sequence>MDVDGAGNWSTIESDPGVFSELIEQFGVHGLEFEEIWDLDTLAREAPYGLIFLFKYTPSEPAGVVQPEAPGVFFAKQVINNACATQAIISILLNRNDVDPGPLLTEFKSFAMEFPSDMRGLALSNSDNIRTIHNSFAKSDPFVSDNAKDDDDDKEDAFHYVSYLPINGALYELDGLREGPINHGQCKEDDWVKTVRPVVEARMAQYAGSEIRFNMIALVKSKLEVCKQRVVQLKAEIAASGGPRQGMLQSELESVKEQMVFEEEKWTRWRNENMRRKHNWIGFAIEVLKQMATKGKLNEGITKGKDLAKKRDELVKAQNKTDAASKQ</sequence>
<accession>A0A507C7G1</accession>
<dbReference type="PANTHER" id="PTHR10589:SF16">
    <property type="entry name" value="UBIQUITIN CARBOXYL-TERMINAL HYDROLASE ISOZYME L5"/>
    <property type="match status" value="1"/>
</dbReference>
<evidence type="ECO:0000256" key="7">
    <source>
        <dbReference type="ARBA" id="ARBA00022807"/>
    </source>
</evidence>
<dbReference type="InterPro" id="IPR017390">
    <property type="entry name" value="Ubiquitinyl_hydrolase_UCH37"/>
</dbReference>
<dbReference type="GeneID" id="42003288"/>
<dbReference type="GO" id="GO:0005634">
    <property type="term" value="C:nucleus"/>
    <property type="evidence" value="ECO:0007669"/>
    <property type="project" value="UniProtKB-SubCell"/>
</dbReference>
<dbReference type="GO" id="GO:0004843">
    <property type="term" value="F:cysteine-type deubiquitinase activity"/>
    <property type="evidence" value="ECO:0007669"/>
    <property type="project" value="UniProtKB-UniRule"/>
</dbReference>
<evidence type="ECO:0000313" key="16">
    <source>
        <dbReference type="Proteomes" id="UP000319731"/>
    </source>
</evidence>
<dbReference type="Pfam" id="PF18031">
    <property type="entry name" value="UCH_C"/>
    <property type="match status" value="1"/>
</dbReference>
<evidence type="ECO:0000256" key="8">
    <source>
        <dbReference type="ARBA" id="ARBA00023242"/>
    </source>
</evidence>
<dbReference type="EMBL" id="QEAO01000008">
    <property type="protein sequence ID" value="TPX35542.1"/>
    <property type="molecule type" value="Genomic_DNA"/>
</dbReference>
<evidence type="ECO:0000313" key="15">
    <source>
        <dbReference type="EMBL" id="TPX35542.1"/>
    </source>
</evidence>
<dbReference type="InterPro" id="IPR038765">
    <property type="entry name" value="Papain-like_cys_pep_sf"/>
</dbReference>
<dbReference type="GO" id="GO:0006511">
    <property type="term" value="P:ubiquitin-dependent protein catabolic process"/>
    <property type="evidence" value="ECO:0007669"/>
    <property type="project" value="UniProtKB-UniRule"/>
</dbReference>
<gene>
    <name evidence="15" type="ORF">SmJEL517_g02063</name>
</gene>
<evidence type="ECO:0000256" key="13">
    <source>
        <dbReference type="RuleBase" id="RU361215"/>
    </source>
</evidence>
<evidence type="ECO:0000256" key="10">
    <source>
        <dbReference type="PIRSR" id="PIRSR038120-1"/>
    </source>
</evidence>
<comment type="similarity">
    <text evidence="3 9 12 13">Belongs to the peptidase C12 family.</text>
</comment>
<dbReference type="GO" id="GO:0005737">
    <property type="term" value="C:cytoplasm"/>
    <property type="evidence" value="ECO:0007669"/>
    <property type="project" value="TreeGrafter"/>
</dbReference>
<comment type="subcellular location">
    <subcellularLocation>
        <location evidence="2">Nucleus</location>
    </subcellularLocation>
</comment>